<comment type="similarity">
    <text evidence="2">Belongs to the synaptophysin/synaptobrevin family.</text>
</comment>
<dbReference type="InterPro" id="IPR008253">
    <property type="entry name" value="Marvel"/>
</dbReference>
<evidence type="ECO:0000313" key="12">
    <source>
        <dbReference type="RefSeq" id="XP_013787695.1"/>
    </source>
</evidence>
<keyword evidence="11" id="KW-1185">Reference proteome</keyword>
<evidence type="ECO:0000256" key="7">
    <source>
        <dbReference type="PROSITE-ProRule" id="PRU00581"/>
    </source>
</evidence>
<feature type="transmembrane region" description="Helical" evidence="9">
    <location>
        <begin position="12"/>
        <end position="31"/>
    </location>
</feature>
<feature type="domain" description="MARVEL" evidence="10">
    <location>
        <begin position="7"/>
        <end position="213"/>
    </location>
</feature>
<dbReference type="Pfam" id="PF01284">
    <property type="entry name" value="MARVEL"/>
    <property type="match status" value="1"/>
</dbReference>
<reference evidence="12" key="1">
    <citation type="submission" date="2025-08" db="UniProtKB">
        <authorList>
            <consortium name="RefSeq"/>
        </authorList>
    </citation>
    <scope>IDENTIFICATION</scope>
    <source>
        <tissue evidence="12">Muscle</tissue>
    </source>
</reference>
<evidence type="ECO:0000256" key="9">
    <source>
        <dbReference type="SAM" id="Phobius"/>
    </source>
</evidence>
<evidence type="ECO:0000256" key="6">
    <source>
        <dbReference type="ARBA" id="ARBA00023180"/>
    </source>
</evidence>
<protein>
    <submittedName>
        <fullName evidence="12">Synaptophysin-like</fullName>
    </submittedName>
</protein>
<dbReference type="RefSeq" id="XP_013787695.1">
    <property type="nucleotide sequence ID" value="XM_013932241.2"/>
</dbReference>
<proteinExistence type="inferred from homology"/>
<dbReference type="PRINTS" id="PR00220">
    <property type="entry name" value="SYNAPTOPHYSN"/>
</dbReference>
<organism evidence="11 12">
    <name type="scientific">Limulus polyphemus</name>
    <name type="common">Atlantic horseshoe crab</name>
    <dbReference type="NCBI Taxonomy" id="6850"/>
    <lineage>
        <taxon>Eukaryota</taxon>
        <taxon>Metazoa</taxon>
        <taxon>Ecdysozoa</taxon>
        <taxon>Arthropoda</taxon>
        <taxon>Chelicerata</taxon>
        <taxon>Merostomata</taxon>
        <taxon>Xiphosura</taxon>
        <taxon>Limulidae</taxon>
        <taxon>Limulus</taxon>
    </lineage>
</organism>
<dbReference type="PROSITE" id="PS51225">
    <property type="entry name" value="MARVEL"/>
    <property type="match status" value="1"/>
</dbReference>
<comment type="subcellular location">
    <subcellularLocation>
        <location evidence="1">Membrane</location>
        <topology evidence="1">Multi-pass membrane protein</topology>
    </subcellularLocation>
</comment>
<dbReference type="Proteomes" id="UP000694941">
    <property type="component" value="Unplaced"/>
</dbReference>
<evidence type="ECO:0000256" key="1">
    <source>
        <dbReference type="ARBA" id="ARBA00004141"/>
    </source>
</evidence>
<feature type="transmembrane region" description="Helical" evidence="9">
    <location>
        <begin position="93"/>
        <end position="115"/>
    </location>
</feature>
<feature type="transmembrane region" description="Helical" evidence="9">
    <location>
        <begin position="127"/>
        <end position="147"/>
    </location>
</feature>
<dbReference type="InterPro" id="IPR001285">
    <property type="entry name" value="Synaptophysin/porin"/>
</dbReference>
<dbReference type="PANTHER" id="PTHR10306">
    <property type="entry name" value="SYNAPTOPHYSIN"/>
    <property type="match status" value="1"/>
</dbReference>
<keyword evidence="5 7" id="KW-0472">Membrane</keyword>
<feature type="compositionally biased region" description="Polar residues" evidence="8">
    <location>
        <begin position="230"/>
        <end position="247"/>
    </location>
</feature>
<keyword evidence="3 7" id="KW-0812">Transmembrane</keyword>
<dbReference type="GeneID" id="106471629"/>
<evidence type="ECO:0000256" key="5">
    <source>
        <dbReference type="ARBA" id="ARBA00023136"/>
    </source>
</evidence>
<keyword evidence="4 9" id="KW-1133">Transmembrane helix</keyword>
<evidence type="ECO:0000256" key="2">
    <source>
        <dbReference type="ARBA" id="ARBA00006476"/>
    </source>
</evidence>
<name>A0ABM1BSA6_LIMPO</name>
<evidence type="ECO:0000256" key="4">
    <source>
        <dbReference type="ARBA" id="ARBA00022989"/>
    </source>
</evidence>
<sequence>MELHFRVLKEPLGFIRIIQIVMAILAFASTAGFSSKSSLRVQCMTTERENIVDYEFGYPFRLRYTSFVVPKCDGTYNTTTEKIPYDFSSSAEFFVAAGILAFLYSIGITLFYIICHEKYINDQVVPITDLGVTGILTIFWLAGSSAYSQGVSDMKYYTDPNILIKNFEVCGTLAICDAISYGNFATLNVSLISGFANCLLWASSLWFVYKETIFHYQRQEQLKQMPPQHPQSYPEPQSPAMDSQFQY</sequence>
<feature type="transmembrane region" description="Helical" evidence="9">
    <location>
        <begin position="189"/>
        <end position="209"/>
    </location>
</feature>
<dbReference type="PANTHER" id="PTHR10306:SF17">
    <property type="entry name" value="MARVEL DOMAIN-CONTAINING PROTEIN"/>
    <property type="match status" value="1"/>
</dbReference>
<evidence type="ECO:0000256" key="8">
    <source>
        <dbReference type="SAM" id="MobiDB-lite"/>
    </source>
</evidence>
<evidence type="ECO:0000259" key="10">
    <source>
        <dbReference type="PROSITE" id="PS51225"/>
    </source>
</evidence>
<evidence type="ECO:0000256" key="3">
    <source>
        <dbReference type="ARBA" id="ARBA00022692"/>
    </source>
</evidence>
<gene>
    <name evidence="12" type="primary">LOC106471629</name>
</gene>
<keyword evidence="6" id="KW-0325">Glycoprotein</keyword>
<accession>A0ABM1BSA6</accession>
<feature type="region of interest" description="Disordered" evidence="8">
    <location>
        <begin position="225"/>
        <end position="247"/>
    </location>
</feature>
<evidence type="ECO:0000313" key="11">
    <source>
        <dbReference type="Proteomes" id="UP000694941"/>
    </source>
</evidence>